<proteinExistence type="predicted"/>
<evidence type="ECO:0000313" key="2">
    <source>
        <dbReference type="EnsemblMetazoa" id="BGLB034366-PA"/>
    </source>
</evidence>
<name>A0A2C9LS57_BIOGL</name>
<feature type="region of interest" description="Disordered" evidence="1">
    <location>
        <begin position="546"/>
        <end position="667"/>
    </location>
</feature>
<feature type="compositionally biased region" description="Polar residues" evidence="1">
    <location>
        <begin position="650"/>
        <end position="667"/>
    </location>
</feature>
<feature type="compositionally biased region" description="Low complexity" evidence="1">
    <location>
        <begin position="639"/>
        <end position="649"/>
    </location>
</feature>
<feature type="compositionally biased region" description="Basic residues" evidence="1">
    <location>
        <begin position="582"/>
        <end position="592"/>
    </location>
</feature>
<organism evidence="2 3">
    <name type="scientific">Biomphalaria glabrata</name>
    <name type="common">Bloodfluke planorb</name>
    <name type="synonym">Freshwater snail</name>
    <dbReference type="NCBI Taxonomy" id="6526"/>
    <lineage>
        <taxon>Eukaryota</taxon>
        <taxon>Metazoa</taxon>
        <taxon>Spiralia</taxon>
        <taxon>Lophotrochozoa</taxon>
        <taxon>Mollusca</taxon>
        <taxon>Gastropoda</taxon>
        <taxon>Heterobranchia</taxon>
        <taxon>Euthyneura</taxon>
        <taxon>Panpulmonata</taxon>
        <taxon>Hygrophila</taxon>
        <taxon>Lymnaeoidea</taxon>
        <taxon>Planorbidae</taxon>
        <taxon>Biomphalaria</taxon>
    </lineage>
</organism>
<dbReference type="PANTHER" id="PTHR45902:SF1">
    <property type="entry name" value="LATROPHILIN RECEPTOR-LIKE PROTEIN A"/>
    <property type="match status" value="1"/>
</dbReference>
<dbReference type="VEuPathDB" id="VectorBase:BGLAX_043491"/>
<dbReference type="Gene3D" id="1.20.1070.10">
    <property type="entry name" value="Rhodopsin 7-helix transmembrane proteins"/>
    <property type="match status" value="1"/>
</dbReference>
<gene>
    <name evidence="2" type="primary">106062924</name>
</gene>
<evidence type="ECO:0000313" key="3">
    <source>
        <dbReference type="Proteomes" id="UP000076420"/>
    </source>
</evidence>
<accession>A0A2C9LS57</accession>
<protein>
    <submittedName>
        <fullName evidence="2">Uncharacterized protein</fullName>
    </submittedName>
</protein>
<sequence length="667" mass="75871">MTKNLDKEAPKIGLHINLDKAKILRRVPPSDLFTSVPTTIRTNNFITYYNAKSRDEMLQLVLQKDVEITPTFPENFTLLDCPFPKNVPVDYYRRKTAFFADSDVLRACEAGQFGNEFVVFDLVKRRFFKNIFCAISYRGDCHPLRCGPGKEFLDGKCTARVEEIKGLSYRLCLWLQPIPSERQKLYSLVLTDLYARKTFYSLFNKIKEMVEEFTTNYRLDVGGLVDTNSIPFLKFPAIFWMECLLFARQNIIQNDFDIQILNQFMYGNISVQNFENAKLIVKPFQMLPRFVVANSVAQNLINQSQTVYLDAEYKSESFITGLKVDYISVNHVLMCRFVRFEPEQYQADVRDDVIPPDLTLTIDLNGTKILITDNADLNMVDIGQDGELNVCEDLLNSKLKIFRDDVLEGTNRELAGTSLAEYIVSIACSSASILCLVLTLMTYVLFSELRTEAGLNNMFLSSSLLLAQVCLMITSLLFTEHNVYSSWCGDSLHVAVDVLLEFPLQLPHVSSFYFQYQKTLVTAGKPTSHHTNPHHLTTHHLISPQITSPNITKHHPTSPHLPSHQPTSPHQASTHITSPNITKHHLTKHHQTSPHITLPNITPHNITSDHLIKHHHTSPHITSPNITPHHLTKHHPTSPHRTSPHITSPNITPHITSPNITSSSHLF</sequence>
<dbReference type="VEuPathDB" id="VectorBase:BGLAX_027692"/>
<dbReference type="InterPro" id="IPR053231">
    <property type="entry name" value="GPCR_LN-TM7"/>
</dbReference>
<feature type="compositionally biased region" description="Polar residues" evidence="1">
    <location>
        <begin position="593"/>
        <end position="608"/>
    </location>
</feature>
<dbReference type="PANTHER" id="PTHR45902">
    <property type="entry name" value="LATROPHILIN RECEPTOR-LIKE PROTEIN A"/>
    <property type="match status" value="1"/>
</dbReference>
<dbReference type="AlphaFoldDB" id="A0A2C9LS57"/>
<reference evidence="2" key="1">
    <citation type="submission" date="2020-05" db="UniProtKB">
        <authorList>
            <consortium name="EnsemblMetazoa"/>
        </authorList>
    </citation>
    <scope>IDENTIFICATION</scope>
    <source>
        <strain evidence="2">BB02</strain>
    </source>
</reference>
<dbReference type="KEGG" id="bgt:106062924"/>
<evidence type="ECO:0000256" key="1">
    <source>
        <dbReference type="SAM" id="MobiDB-lite"/>
    </source>
</evidence>
<feature type="compositionally biased region" description="Polar residues" evidence="1">
    <location>
        <begin position="564"/>
        <end position="581"/>
    </location>
</feature>
<dbReference type="EnsemblMetazoa" id="BGLB034366-RA">
    <property type="protein sequence ID" value="BGLB034366-PA"/>
    <property type="gene ID" value="BGLB034366"/>
</dbReference>
<dbReference type="Proteomes" id="UP000076420">
    <property type="component" value="Unassembled WGS sequence"/>
</dbReference>
<dbReference type="VEuPathDB" id="VectorBase:BGLB034366"/>